<comment type="similarity">
    <text evidence="2">Belongs to the RRM RBM34 family.</text>
</comment>
<evidence type="ECO:0000256" key="3">
    <source>
        <dbReference type="ARBA" id="ARBA00022884"/>
    </source>
</evidence>
<dbReference type="Gene3D" id="3.30.70.330">
    <property type="match status" value="2"/>
</dbReference>
<dbReference type="Pfam" id="PF00076">
    <property type="entry name" value="RRM_1"/>
    <property type="match status" value="1"/>
</dbReference>
<evidence type="ECO:0000313" key="10">
    <source>
        <dbReference type="Proteomes" id="UP001061958"/>
    </source>
</evidence>
<dbReference type="PANTHER" id="PTHR23236:SF25">
    <property type="entry name" value="RNA-BINDING PROTEIN 34"/>
    <property type="match status" value="1"/>
</dbReference>
<dbReference type="GO" id="GO:0000463">
    <property type="term" value="P:maturation of LSU-rRNA from tricistronic rRNA transcript (SSU-rRNA, 5.8S rRNA, LSU-rRNA)"/>
    <property type="evidence" value="ECO:0007669"/>
    <property type="project" value="TreeGrafter"/>
</dbReference>
<feature type="domain" description="RRM" evidence="7">
    <location>
        <begin position="128"/>
        <end position="206"/>
    </location>
</feature>
<dbReference type="SUPFAM" id="SSF54928">
    <property type="entry name" value="RNA-binding domain, RBD"/>
    <property type="match status" value="2"/>
</dbReference>
<dbReference type="InterPro" id="IPR034221">
    <property type="entry name" value="RBM34_RRM2"/>
</dbReference>
<dbReference type="InterPro" id="IPR035979">
    <property type="entry name" value="RBD_domain_sf"/>
</dbReference>
<dbReference type="CDD" id="cd12394">
    <property type="entry name" value="RRM1_RBM34"/>
    <property type="match status" value="1"/>
</dbReference>
<dbReference type="PANTHER" id="PTHR23236">
    <property type="entry name" value="EUKARYOTIC TRANSLATION INITIATION FACTOR 4B/4H"/>
    <property type="match status" value="1"/>
</dbReference>
<sequence length="263" mass="29987">MQTMKADKTQVPLTDKSIPQMDDRLARTIFVGNVPLQSKREKLVKFFKSCGPVESVRFRSIPVKNVKLPKKAAVLSGERLPERDSMNAYVVFKHKDSVEVALSMNGSLFQNKHLKIDRGERSTVSVGYCIFVGNLPFDVEDEQVYEVFSKIGSIKYVRIIRDKSTGFGKGFGYVCFNESIAVIAAVRMNGSIQVKGRVVRIFRCKNSEKLKRQTTQKSIPASRQQARKKKKRGKKGLDLSITKAKNRVRNKKNKMIKKEKRRK</sequence>
<evidence type="ECO:0000313" key="9">
    <source>
        <dbReference type="EMBL" id="GJQ13730.1"/>
    </source>
</evidence>
<dbReference type="OrthoDB" id="5328at2759"/>
<name>A0A9C7UQM1_9RHOD</name>
<dbReference type="GO" id="GO:0005730">
    <property type="term" value="C:nucleolus"/>
    <property type="evidence" value="ECO:0007669"/>
    <property type="project" value="UniProtKB-SubCell"/>
</dbReference>
<evidence type="ECO:0000259" key="7">
    <source>
        <dbReference type="PROSITE" id="PS50102"/>
    </source>
</evidence>
<comment type="caution">
    <text evidence="8">The sequence shown here is derived from an EMBL/GenBank/DDBJ whole genome shotgun (WGS) entry which is preliminary data.</text>
</comment>
<dbReference type="Proteomes" id="UP001061958">
    <property type="component" value="Unassembled WGS sequence"/>
</dbReference>
<gene>
    <name evidence="8" type="ORF">GpartN1_g3844.t1</name>
    <name evidence="9" type="ORF">GpartN1_g5521.t1</name>
</gene>
<feature type="compositionally biased region" description="Basic residues" evidence="6">
    <location>
        <begin position="225"/>
        <end position="234"/>
    </location>
</feature>
<dbReference type="InterPro" id="IPR000504">
    <property type="entry name" value="RRM_dom"/>
</dbReference>
<dbReference type="EMBL" id="BQMJ01000029">
    <property type="protein sequence ID" value="GJQ12053.1"/>
    <property type="molecule type" value="Genomic_DNA"/>
</dbReference>
<dbReference type="SMART" id="SM00360">
    <property type="entry name" value="RRM"/>
    <property type="match status" value="2"/>
</dbReference>
<keyword evidence="10" id="KW-1185">Reference proteome</keyword>
<reference evidence="8" key="1">
    <citation type="journal article" date="2022" name="Proc. Natl. Acad. Sci. U.S.A.">
        <title>Life cycle and functional genomics of the unicellular red alga Galdieria for elucidating algal and plant evolution and industrial use.</title>
        <authorList>
            <person name="Hirooka S."/>
            <person name="Itabashi T."/>
            <person name="Ichinose T.M."/>
            <person name="Onuma R."/>
            <person name="Fujiwara T."/>
            <person name="Yamashita S."/>
            <person name="Jong L.W."/>
            <person name="Tomita R."/>
            <person name="Iwane A.H."/>
            <person name="Miyagishima S.Y."/>
        </authorList>
    </citation>
    <scope>NUCLEOTIDE SEQUENCE</scope>
    <source>
        <strain evidence="8">NBRC 102759</strain>
    </source>
</reference>
<evidence type="ECO:0000256" key="4">
    <source>
        <dbReference type="ARBA" id="ARBA00023242"/>
    </source>
</evidence>
<organism evidence="8 10">
    <name type="scientific">Galdieria partita</name>
    <dbReference type="NCBI Taxonomy" id="83374"/>
    <lineage>
        <taxon>Eukaryota</taxon>
        <taxon>Rhodophyta</taxon>
        <taxon>Bangiophyceae</taxon>
        <taxon>Galdieriales</taxon>
        <taxon>Galdieriaceae</taxon>
        <taxon>Galdieria</taxon>
    </lineage>
</organism>
<keyword evidence="3 5" id="KW-0694">RNA-binding</keyword>
<feature type="compositionally biased region" description="Basic residues" evidence="6">
    <location>
        <begin position="244"/>
        <end position="263"/>
    </location>
</feature>
<dbReference type="InterPro" id="IPR012677">
    <property type="entry name" value="Nucleotide-bd_a/b_plait_sf"/>
</dbReference>
<protein>
    <recommendedName>
        <fullName evidence="7">RRM domain-containing protein</fullName>
    </recommendedName>
</protein>
<evidence type="ECO:0000256" key="1">
    <source>
        <dbReference type="ARBA" id="ARBA00004604"/>
    </source>
</evidence>
<dbReference type="PROSITE" id="PS50102">
    <property type="entry name" value="RRM"/>
    <property type="match status" value="2"/>
</dbReference>
<evidence type="ECO:0000313" key="8">
    <source>
        <dbReference type="EMBL" id="GJQ12053.1"/>
    </source>
</evidence>
<evidence type="ECO:0000256" key="6">
    <source>
        <dbReference type="SAM" id="MobiDB-lite"/>
    </source>
</evidence>
<feature type="compositionally biased region" description="Polar residues" evidence="6">
    <location>
        <begin position="213"/>
        <end position="224"/>
    </location>
</feature>
<dbReference type="EMBL" id="BQMJ01000046">
    <property type="protein sequence ID" value="GJQ13730.1"/>
    <property type="molecule type" value="Genomic_DNA"/>
</dbReference>
<reference evidence="8" key="2">
    <citation type="submission" date="2022-01" db="EMBL/GenBank/DDBJ databases">
        <authorList>
            <person name="Hirooka S."/>
            <person name="Miyagishima S.Y."/>
        </authorList>
    </citation>
    <scope>NUCLEOTIDE SEQUENCE</scope>
    <source>
        <strain evidence="8">NBRC 102759</strain>
    </source>
</reference>
<feature type="region of interest" description="Disordered" evidence="6">
    <location>
        <begin position="211"/>
        <end position="263"/>
    </location>
</feature>
<dbReference type="GO" id="GO:0019843">
    <property type="term" value="F:rRNA binding"/>
    <property type="evidence" value="ECO:0007669"/>
    <property type="project" value="TreeGrafter"/>
</dbReference>
<accession>A0A9C7UQM1</accession>
<evidence type="ECO:0000256" key="5">
    <source>
        <dbReference type="PROSITE-ProRule" id="PRU00176"/>
    </source>
</evidence>
<dbReference type="AlphaFoldDB" id="A0A9C7UQM1"/>
<keyword evidence="4" id="KW-0539">Nucleus</keyword>
<dbReference type="CDD" id="cd12395">
    <property type="entry name" value="RRM2_RBM34"/>
    <property type="match status" value="1"/>
</dbReference>
<comment type="subcellular location">
    <subcellularLocation>
        <location evidence="1">Nucleus</location>
        <location evidence="1">Nucleolus</location>
    </subcellularLocation>
</comment>
<feature type="domain" description="RRM" evidence="7">
    <location>
        <begin position="27"/>
        <end position="121"/>
    </location>
</feature>
<evidence type="ECO:0000256" key="2">
    <source>
        <dbReference type="ARBA" id="ARBA00007077"/>
    </source>
</evidence>
<proteinExistence type="inferred from homology"/>